<evidence type="ECO:0000313" key="11">
    <source>
        <dbReference type="Proteomes" id="UP000013378"/>
    </source>
</evidence>
<dbReference type="STRING" id="1304284.L21TH_1404"/>
<comment type="pathway">
    <text evidence="7">Glycan biosynthesis; glycogen biosynthesis.</text>
</comment>
<dbReference type="Pfam" id="PF08323">
    <property type="entry name" value="Glyco_transf_5"/>
    <property type="match status" value="1"/>
</dbReference>
<evidence type="ECO:0000256" key="1">
    <source>
        <dbReference type="ARBA" id="ARBA00001478"/>
    </source>
</evidence>
<protein>
    <recommendedName>
        <fullName evidence="7">Glycogen synthase</fullName>
        <ecNumber evidence="7">2.4.1.21</ecNumber>
    </recommendedName>
    <alternativeName>
        <fullName evidence="7">Starch [bacterial glycogen] synthase</fullName>
    </alternativeName>
</protein>
<dbReference type="AlphaFoldDB" id="R1CPE1"/>
<dbReference type="NCBIfam" id="NF001898">
    <property type="entry name" value="PRK00654.1-1"/>
    <property type="match status" value="1"/>
</dbReference>
<dbReference type="NCBIfam" id="TIGR02095">
    <property type="entry name" value="glgA"/>
    <property type="match status" value="1"/>
</dbReference>
<feature type="binding site" evidence="7">
    <location>
        <position position="15"/>
    </location>
    <ligand>
        <name>ADP-alpha-D-glucose</name>
        <dbReference type="ChEBI" id="CHEBI:57498"/>
    </ligand>
</feature>
<dbReference type="eggNOG" id="COG0297">
    <property type="taxonomic scope" value="Bacteria"/>
</dbReference>
<organism evidence="10 11">
    <name type="scientific">Caldisalinibacter kiritimatiensis</name>
    <dbReference type="NCBI Taxonomy" id="1304284"/>
    <lineage>
        <taxon>Bacteria</taxon>
        <taxon>Bacillati</taxon>
        <taxon>Bacillota</taxon>
        <taxon>Tissierellia</taxon>
        <taxon>Tissierellales</taxon>
        <taxon>Thermohalobacteraceae</taxon>
        <taxon>Caldisalinibacter</taxon>
    </lineage>
</organism>
<evidence type="ECO:0000259" key="9">
    <source>
        <dbReference type="Pfam" id="PF08323"/>
    </source>
</evidence>
<dbReference type="Proteomes" id="UP000013378">
    <property type="component" value="Unassembled WGS sequence"/>
</dbReference>
<evidence type="ECO:0000259" key="8">
    <source>
        <dbReference type="Pfam" id="PF00534"/>
    </source>
</evidence>
<comment type="similarity">
    <text evidence="3 7">Belongs to the glycosyltransferase 1 family. Bacterial/plant glycogen synthase subfamily.</text>
</comment>
<name>R1CPE1_9FIRM</name>
<sequence>MKVLFITSEAYPFAKIGGLGDVSYALPKALRKLGIDVRVILPKYNNIDDGYKNKMTLISEFNVSVGWREQYCGLKYLEYDGVPFYFIDNEYYFKRNNQYGFYDEGERFSYYSRAVLDAIKYIEDFTPDILHCNDWHTGMIPVILNHDYRNNNQYKNIKTVYTIHNLKYQGVYGKDILGDLLGLSEDYFSEDKLKYYDGVSFMKGGINYSDIVSTVSNNYAEEVKMPFYGEGLHGLLGSKGDKFIGILNGIDYELYNPDTDKNIVKNYSVNKLENKVKNKITLQKELKLEVNPSKPMIGIVSRLVKQKGIELICQVIEDILRLDVQIVVLGTGEQTYEDSLKYYSSVYPSQIHAHIGFNEAFARKIYAASDMFLMPSLFEPCGLGQLIALRYGSVPIVRETGGLKDTVKPYNKYTGEGIGFTFSDYDSNDMLNAIKRAREVFDTKDIWNKIIEKGMIQDNSWIHSAKDYLNVYQFLL</sequence>
<keyword evidence="5 7" id="KW-0808">Transferase</keyword>
<dbReference type="SUPFAM" id="SSF53756">
    <property type="entry name" value="UDP-Glycosyltransferase/glycogen phosphorylase"/>
    <property type="match status" value="1"/>
</dbReference>
<feature type="domain" description="Starch synthase catalytic" evidence="9">
    <location>
        <begin position="2"/>
        <end position="236"/>
    </location>
</feature>
<dbReference type="Gene3D" id="3.40.50.2000">
    <property type="entry name" value="Glycogen Phosphorylase B"/>
    <property type="match status" value="2"/>
</dbReference>
<evidence type="ECO:0000313" key="10">
    <source>
        <dbReference type="EMBL" id="EOD00531.1"/>
    </source>
</evidence>
<dbReference type="HAMAP" id="MF_00484">
    <property type="entry name" value="Glycogen_synth"/>
    <property type="match status" value="1"/>
</dbReference>
<accession>R1CPE1</accession>
<keyword evidence="11" id="KW-1185">Reference proteome</keyword>
<gene>
    <name evidence="7" type="primary">glgA</name>
    <name evidence="10" type="ORF">L21TH_1404</name>
</gene>
<comment type="function">
    <text evidence="2 7">Synthesizes alpha-1,4-glucan chains using ADP-glucose.</text>
</comment>
<dbReference type="PANTHER" id="PTHR45825">
    <property type="entry name" value="GRANULE-BOUND STARCH SYNTHASE 1, CHLOROPLASTIC/AMYLOPLASTIC"/>
    <property type="match status" value="1"/>
</dbReference>
<dbReference type="InterPro" id="IPR013534">
    <property type="entry name" value="Starch_synth_cat_dom"/>
</dbReference>
<dbReference type="EMBL" id="ARZA01000146">
    <property type="protein sequence ID" value="EOD00531.1"/>
    <property type="molecule type" value="Genomic_DNA"/>
</dbReference>
<dbReference type="GO" id="GO:0005978">
    <property type="term" value="P:glycogen biosynthetic process"/>
    <property type="evidence" value="ECO:0007669"/>
    <property type="project" value="UniProtKB-UniRule"/>
</dbReference>
<keyword evidence="4 7" id="KW-0328">Glycosyltransferase</keyword>
<dbReference type="GO" id="GO:0004373">
    <property type="term" value="F:alpha-1,4-glucan glucosyltransferase (UDP-glucose donor) activity"/>
    <property type="evidence" value="ECO:0007669"/>
    <property type="project" value="InterPro"/>
</dbReference>
<evidence type="ECO:0000256" key="5">
    <source>
        <dbReference type="ARBA" id="ARBA00022679"/>
    </source>
</evidence>
<dbReference type="PANTHER" id="PTHR45825:SF11">
    <property type="entry name" value="ALPHA AMYLASE DOMAIN-CONTAINING PROTEIN"/>
    <property type="match status" value="1"/>
</dbReference>
<reference evidence="10 11" key="1">
    <citation type="journal article" date="2015" name="Geomicrobiol. J.">
        <title>Caldisalinibacter kiritimatiensis gen. nov., sp. nov., a moderately thermohalophilic thiosulfate-reducing bacterium from a hypersaline microbial mat.</title>
        <authorList>
            <person name="Ben Hania W."/>
            <person name="Joseph M."/>
            <person name="Fiebig A."/>
            <person name="Bunk B."/>
            <person name="Klenk H.-P."/>
            <person name="Fardeau M.-L."/>
            <person name="Spring S."/>
        </authorList>
    </citation>
    <scope>NUCLEOTIDE SEQUENCE [LARGE SCALE GENOMIC DNA]</scope>
    <source>
        <strain evidence="10 11">L21-TH-D2</strain>
    </source>
</reference>
<dbReference type="InterPro" id="IPR001296">
    <property type="entry name" value="Glyco_trans_1"/>
</dbReference>
<comment type="catalytic activity">
    <reaction evidence="1 7">
        <text>[(1-&gt;4)-alpha-D-glucosyl](n) + ADP-alpha-D-glucose = [(1-&gt;4)-alpha-D-glucosyl](n+1) + ADP + H(+)</text>
        <dbReference type="Rhea" id="RHEA:18189"/>
        <dbReference type="Rhea" id="RHEA-COMP:9584"/>
        <dbReference type="Rhea" id="RHEA-COMP:9587"/>
        <dbReference type="ChEBI" id="CHEBI:15378"/>
        <dbReference type="ChEBI" id="CHEBI:15444"/>
        <dbReference type="ChEBI" id="CHEBI:57498"/>
        <dbReference type="ChEBI" id="CHEBI:456216"/>
        <dbReference type="EC" id="2.4.1.21"/>
    </reaction>
</comment>
<dbReference type="Pfam" id="PF00534">
    <property type="entry name" value="Glycos_transf_1"/>
    <property type="match status" value="1"/>
</dbReference>
<dbReference type="InterPro" id="IPR011835">
    <property type="entry name" value="GS/SS"/>
</dbReference>
<dbReference type="EC" id="2.4.1.21" evidence="7"/>
<evidence type="ECO:0000256" key="2">
    <source>
        <dbReference type="ARBA" id="ARBA00002764"/>
    </source>
</evidence>
<evidence type="ECO:0000256" key="7">
    <source>
        <dbReference type="HAMAP-Rule" id="MF_00484"/>
    </source>
</evidence>
<dbReference type="UniPathway" id="UPA00164"/>
<feature type="domain" description="Glycosyl transferase family 1" evidence="8">
    <location>
        <begin position="287"/>
        <end position="437"/>
    </location>
</feature>
<proteinExistence type="inferred from homology"/>
<comment type="caution">
    <text evidence="10">The sequence shown here is derived from an EMBL/GenBank/DDBJ whole genome shotgun (WGS) entry which is preliminary data.</text>
</comment>
<keyword evidence="6 7" id="KW-0320">Glycogen biosynthesis</keyword>
<dbReference type="RefSeq" id="WP_006312656.1">
    <property type="nucleotide sequence ID" value="NZ_ARZA01000146.1"/>
</dbReference>
<evidence type="ECO:0000256" key="3">
    <source>
        <dbReference type="ARBA" id="ARBA00010281"/>
    </source>
</evidence>
<evidence type="ECO:0000256" key="4">
    <source>
        <dbReference type="ARBA" id="ARBA00022676"/>
    </source>
</evidence>
<dbReference type="GO" id="GO:0009011">
    <property type="term" value="F:alpha-1,4-glucan glucosyltransferase (ADP-glucose donor) activity"/>
    <property type="evidence" value="ECO:0007669"/>
    <property type="project" value="UniProtKB-UniRule"/>
</dbReference>
<dbReference type="CDD" id="cd03791">
    <property type="entry name" value="GT5_Glycogen_synthase_DULL1-like"/>
    <property type="match status" value="1"/>
</dbReference>
<evidence type="ECO:0000256" key="6">
    <source>
        <dbReference type="ARBA" id="ARBA00023056"/>
    </source>
</evidence>
<dbReference type="OrthoDB" id="9808590at2"/>
<dbReference type="PATRIC" id="fig|1304284.3.peg.1374"/>